<name>A0A4Q9HHP5_9SPHI</name>
<dbReference type="RefSeq" id="WP_131028106.1">
    <property type="nucleotide sequence ID" value="NZ_SIXF01000001.1"/>
</dbReference>
<accession>A0A4Q9HHP5</accession>
<organism evidence="4 5">
    <name type="scientific">Pedobacter kyonggii</name>
    <dbReference type="NCBI Taxonomy" id="1926871"/>
    <lineage>
        <taxon>Bacteria</taxon>
        <taxon>Pseudomonadati</taxon>
        <taxon>Bacteroidota</taxon>
        <taxon>Sphingobacteriia</taxon>
        <taxon>Sphingobacteriales</taxon>
        <taxon>Sphingobacteriaceae</taxon>
        <taxon>Pedobacter</taxon>
    </lineage>
</organism>
<evidence type="ECO:0000313" key="4">
    <source>
        <dbReference type="EMBL" id="TBO45054.1"/>
    </source>
</evidence>
<protein>
    <submittedName>
        <fullName evidence="4">Redoxin domain-containing protein</fullName>
    </submittedName>
</protein>
<keyword evidence="2" id="KW-0732">Signal</keyword>
<feature type="chain" id="PRO_5021025602" evidence="2">
    <location>
        <begin position="19"/>
        <end position="168"/>
    </location>
</feature>
<dbReference type="InterPro" id="IPR000866">
    <property type="entry name" value="AhpC/TSA"/>
</dbReference>
<feature type="domain" description="Thioredoxin" evidence="3">
    <location>
        <begin position="31"/>
        <end position="168"/>
    </location>
</feature>
<dbReference type="SUPFAM" id="SSF52833">
    <property type="entry name" value="Thioredoxin-like"/>
    <property type="match status" value="1"/>
</dbReference>
<dbReference type="OrthoDB" id="9794348at2"/>
<dbReference type="InterPro" id="IPR017937">
    <property type="entry name" value="Thioredoxin_CS"/>
</dbReference>
<comment type="caution">
    <text evidence="4">The sequence shown here is derived from an EMBL/GenBank/DDBJ whole genome shotgun (WGS) entry which is preliminary data.</text>
</comment>
<dbReference type="PROSITE" id="PS51352">
    <property type="entry name" value="THIOREDOXIN_2"/>
    <property type="match status" value="1"/>
</dbReference>
<dbReference type="GO" id="GO:0016491">
    <property type="term" value="F:oxidoreductase activity"/>
    <property type="evidence" value="ECO:0007669"/>
    <property type="project" value="InterPro"/>
</dbReference>
<dbReference type="CDD" id="cd02966">
    <property type="entry name" value="TlpA_like_family"/>
    <property type="match status" value="1"/>
</dbReference>
<reference evidence="4 5" key="1">
    <citation type="submission" date="2019-02" db="EMBL/GenBank/DDBJ databases">
        <title>Pedobacter kyonggii whole genome sequence analysis.</title>
        <authorList>
            <person name="Dahal R.H."/>
        </authorList>
    </citation>
    <scope>NUCLEOTIDE SEQUENCE [LARGE SCALE GENOMIC DNA]</scope>
    <source>
        <strain evidence="4 5">K-4-11-1</strain>
    </source>
</reference>
<keyword evidence="5" id="KW-1185">Reference proteome</keyword>
<sequence length="168" mass="18959">MKKNLTFLLLLIGTAVFAQESNNGKKLWAKSILNEKAPDLVVEKWISKQPDTKGKFVLIDFWATWCGPCRAYIPTLNDIQKKYADKIVIIGVSDEAVEKVEAFNNPKINYFEAIDTKGTVKDSLQVKGIPHAILIDPKGIVRWEGFPLLQGNQLTEEVIKGLLEKYKN</sequence>
<dbReference type="InterPro" id="IPR050553">
    <property type="entry name" value="Thioredoxin_ResA/DsbE_sf"/>
</dbReference>
<dbReference type="GO" id="GO:0016209">
    <property type="term" value="F:antioxidant activity"/>
    <property type="evidence" value="ECO:0007669"/>
    <property type="project" value="InterPro"/>
</dbReference>
<dbReference type="InterPro" id="IPR013766">
    <property type="entry name" value="Thioredoxin_domain"/>
</dbReference>
<dbReference type="Pfam" id="PF00578">
    <property type="entry name" value="AhpC-TSA"/>
    <property type="match status" value="1"/>
</dbReference>
<dbReference type="PANTHER" id="PTHR42852:SF18">
    <property type="entry name" value="CHROMOSOME UNDETERMINED SCAFFOLD_47, WHOLE GENOME SHOTGUN SEQUENCE"/>
    <property type="match status" value="1"/>
</dbReference>
<dbReference type="PANTHER" id="PTHR42852">
    <property type="entry name" value="THIOL:DISULFIDE INTERCHANGE PROTEIN DSBE"/>
    <property type="match status" value="1"/>
</dbReference>
<evidence type="ECO:0000259" key="3">
    <source>
        <dbReference type="PROSITE" id="PS51352"/>
    </source>
</evidence>
<evidence type="ECO:0000313" key="5">
    <source>
        <dbReference type="Proteomes" id="UP000291819"/>
    </source>
</evidence>
<evidence type="ECO:0000256" key="1">
    <source>
        <dbReference type="ARBA" id="ARBA00023284"/>
    </source>
</evidence>
<dbReference type="Proteomes" id="UP000291819">
    <property type="component" value="Unassembled WGS sequence"/>
</dbReference>
<dbReference type="InterPro" id="IPR036249">
    <property type="entry name" value="Thioredoxin-like_sf"/>
</dbReference>
<dbReference type="EMBL" id="SIXF01000001">
    <property type="protein sequence ID" value="TBO45054.1"/>
    <property type="molecule type" value="Genomic_DNA"/>
</dbReference>
<keyword evidence="1" id="KW-0676">Redox-active center</keyword>
<gene>
    <name evidence="4" type="ORF">EYS08_01580</name>
</gene>
<evidence type="ECO:0000256" key="2">
    <source>
        <dbReference type="SAM" id="SignalP"/>
    </source>
</evidence>
<dbReference type="Gene3D" id="3.40.30.10">
    <property type="entry name" value="Glutaredoxin"/>
    <property type="match status" value="1"/>
</dbReference>
<dbReference type="AlphaFoldDB" id="A0A4Q9HHP5"/>
<proteinExistence type="predicted"/>
<dbReference type="PROSITE" id="PS00194">
    <property type="entry name" value="THIOREDOXIN_1"/>
    <property type="match status" value="1"/>
</dbReference>
<feature type="signal peptide" evidence="2">
    <location>
        <begin position="1"/>
        <end position="18"/>
    </location>
</feature>